<sequence>MSIASWRRWRGDCSRRKIRRIKAGQQTRYDA</sequence>
<gene>
    <name evidence="1" type="ORF">LTSEWAN_0823</name>
</gene>
<proteinExistence type="predicted"/>
<name>G5S7M0_SALET</name>
<dbReference type="Proteomes" id="UP000003536">
    <property type="component" value="Unassembled WGS sequence"/>
</dbReference>
<feature type="non-terminal residue" evidence="1">
    <location>
        <position position="31"/>
    </location>
</feature>
<evidence type="ECO:0000313" key="2">
    <source>
        <dbReference type="Proteomes" id="UP000003536"/>
    </source>
</evidence>
<dbReference type="AlphaFoldDB" id="G5S7M0"/>
<comment type="caution">
    <text evidence="1">The sequence shown here is derived from an EMBL/GenBank/DDBJ whole genome shotgun (WGS) entry which is preliminary data.</text>
</comment>
<accession>G5S7M0</accession>
<reference evidence="1 2" key="1">
    <citation type="journal article" date="2011" name="BMC Genomics">
        <title>Genome sequencing reveals diversification of virulence factor content and possible host adaptation in distinct subpopulations of Salmonella enterica.</title>
        <authorList>
            <person name="den Bakker H.C."/>
            <person name="Moreno Switt A.I."/>
            <person name="Govoni G."/>
            <person name="Cummings C.A."/>
            <person name="Ranieri M.L."/>
            <person name="Degoricija L."/>
            <person name="Hoelzer K."/>
            <person name="Rodriguez-Rivera L.D."/>
            <person name="Brown S."/>
            <person name="Bolchacova E."/>
            <person name="Furtado M.R."/>
            <person name="Wiedmann M."/>
        </authorList>
    </citation>
    <scope>NUCLEOTIDE SEQUENCE [LARGE SCALE GENOMIC DNA]</scope>
    <source>
        <strain evidence="1 2">A4-580</strain>
    </source>
</reference>
<evidence type="ECO:0000313" key="1">
    <source>
        <dbReference type="EMBL" id="EHD05909.1"/>
    </source>
</evidence>
<dbReference type="EMBL" id="AFCX01000263">
    <property type="protein sequence ID" value="EHD05909.1"/>
    <property type="molecule type" value="Genomic_DNA"/>
</dbReference>
<protein>
    <submittedName>
        <fullName evidence="1">Uncharacterized protein</fullName>
    </submittedName>
</protein>
<organism evidence="1 2">
    <name type="scientific">Salmonella enterica subsp. enterica serovar Wandsworth str. A4-580</name>
    <dbReference type="NCBI Taxonomy" id="913086"/>
    <lineage>
        <taxon>Bacteria</taxon>
        <taxon>Pseudomonadati</taxon>
        <taxon>Pseudomonadota</taxon>
        <taxon>Gammaproteobacteria</taxon>
        <taxon>Enterobacterales</taxon>
        <taxon>Enterobacteriaceae</taxon>
        <taxon>Salmonella</taxon>
    </lineage>
</organism>